<keyword evidence="5" id="KW-0408">Iron</keyword>
<feature type="non-terminal residue" evidence="7">
    <location>
        <position position="1"/>
    </location>
</feature>
<dbReference type="EMBL" id="KN831388">
    <property type="protein sequence ID" value="KIK71977.1"/>
    <property type="molecule type" value="Genomic_DNA"/>
</dbReference>
<evidence type="ECO:0000256" key="3">
    <source>
        <dbReference type="ARBA" id="ARBA00022964"/>
    </source>
</evidence>
<dbReference type="Pfam" id="PF12851">
    <property type="entry name" value="Tet_JBP"/>
    <property type="match status" value="1"/>
</dbReference>
<evidence type="ECO:0000256" key="1">
    <source>
        <dbReference type="ARBA" id="ARBA00001954"/>
    </source>
</evidence>
<dbReference type="OrthoDB" id="3259298at2759"/>
<dbReference type="GO" id="GO:0051213">
    <property type="term" value="F:dioxygenase activity"/>
    <property type="evidence" value="ECO:0007669"/>
    <property type="project" value="UniProtKB-KW"/>
</dbReference>
<reference evidence="8" key="2">
    <citation type="submission" date="2015-01" db="EMBL/GenBank/DDBJ databases">
        <title>Evolutionary Origins and Diversification of the Mycorrhizal Mutualists.</title>
        <authorList>
            <consortium name="DOE Joint Genome Institute"/>
            <consortium name="Mycorrhizal Genomics Consortium"/>
            <person name="Kohler A."/>
            <person name="Kuo A."/>
            <person name="Nagy L.G."/>
            <person name="Floudas D."/>
            <person name="Copeland A."/>
            <person name="Barry K.W."/>
            <person name="Cichocki N."/>
            <person name="Veneault-Fourrey C."/>
            <person name="LaButti K."/>
            <person name="Lindquist E.A."/>
            <person name="Lipzen A."/>
            <person name="Lundell T."/>
            <person name="Morin E."/>
            <person name="Murat C."/>
            <person name="Riley R."/>
            <person name="Ohm R."/>
            <person name="Sun H."/>
            <person name="Tunlid A."/>
            <person name="Henrissat B."/>
            <person name="Grigoriev I.V."/>
            <person name="Hibbett D.S."/>
            <person name="Martin F."/>
        </authorList>
    </citation>
    <scope>NUCLEOTIDE SEQUENCE [LARGE SCALE GENOMIC DNA]</scope>
    <source>
        <strain evidence="8">Ve08.2h10</strain>
    </source>
</reference>
<evidence type="ECO:0000256" key="5">
    <source>
        <dbReference type="ARBA" id="ARBA00023004"/>
    </source>
</evidence>
<dbReference type="InParanoid" id="A0A0D0BJZ5"/>
<organism evidence="7 8">
    <name type="scientific">Paxillus rubicundulus Ve08.2h10</name>
    <dbReference type="NCBI Taxonomy" id="930991"/>
    <lineage>
        <taxon>Eukaryota</taxon>
        <taxon>Fungi</taxon>
        <taxon>Dikarya</taxon>
        <taxon>Basidiomycota</taxon>
        <taxon>Agaricomycotina</taxon>
        <taxon>Agaricomycetes</taxon>
        <taxon>Agaricomycetidae</taxon>
        <taxon>Boletales</taxon>
        <taxon>Paxilineae</taxon>
        <taxon>Paxillaceae</taxon>
        <taxon>Paxillus</taxon>
    </lineage>
</organism>
<dbReference type="HOGENOM" id="CLU_039070_7_0_1"/>
<dbReference type="GO" id="GO:0046872">
    <property type="term" value="F:metal ion binding"/>
    <property type="evidence" value="ECO:0007669"/>
    <property type="project" value="UniProtKB-KW"/>
</dbReference>
<dbReference type="AlphaFoldDB" id="A0A0D0BJZ5"/>
<keyword evidence="4" id="KW-0560">Oxidoreductase</keyword>
<keyword evidence="2" id="KW-0479">Metal-binding</keyword>
<proteinExistence type="predicted"/>
<gene>
    <name evidence="7" type="ORF">PAXRUDRAFT_181512</name>
</gene>
<evidence type="ECO:0000256" key="2">
    <source>
        <dbReference type="ARBA" id="ARBA00022723"/>
    </source>
</evidence>
<comment type="cofactor">
    <cofactor evidence="1">
        <name>Fe(2+)</name>
        <dbReference type="ChEBI" id="CHEBI:29033"/>
    </cofactor>
</comment>
<evidence type="ECO:0000313" key="7">
    <source>
        <dbReference type="EMBL" id="KIK71977.1"/>
    </source>
</evidence>
<protein>
    <recommendedName>
        <fullName evidence="6">2OGFeDO JBP1/TET oxygenase domain-containing protein</fullName>
    </recommendedName>
</protein>
<feature type="domain" description="2OGFeDO JBP1/TET oxygenase" evidence="6">
    <location>
        <begin position="1"/>
        <end position="87"/>
    </location>
</feature>
<keyword evidence="3" id="KW-0223">Dioxygenase</keyword>
<reference evidence="7 8" key="1">
    <citation type="submission" date="2014-04" db="EMBL/GenBank/DDBJ databases">
        <authorList>
            <consortium name="DOE Joint Genome Institute"/>
            <person name="Kuo A."/>
            <person name="Kohler A."/>
            <person name="Jargeat P."/>
            <person name="Nagy L.G."/>
            <person name="Floudas D."/>
            <person name="Copeland A."/>
            <person name="Barry K.W."/>
            <person name="Cichocki N."/>
            <person name="Veneault-Fourrey C."/>
            <person name="LaButti K."/>
            <person name="Lindquist E.A."/>
            <person name="Lipzen A."/>
            <person name="Lundell T."/>
            <person name="Morin E."/>
            <person name="Murat C."/>
            <person name="Sun H."/>
            <person name="Tunlid A."/>
            <person name="Henrissat B."/>
            <person name="Grigoriev I.V."/>
            <person name="Hibbett D.S."/>
            <person name="Martin F."/>
            <person name="Nordberg H.P."/>
            <person name="Cantor M.N."/>
            <person name="Hua S.X."/>
        </authorList>
    </citation>
    <scope>NUCLEOTIDE SEQUENCE [LARGE SCALE GENOMIC DNA]</scope>
    <source>
        <strain evidence="7 8">Ve08.2h10</strain>
    </source>
</reference>
<dbReference type="Proteomes" id="UP000054538">
    <property type="component" value="Unassembled WGS sequence"/>
</dbReference>
<dbReference type="InterPro" id="IPR024779">
    <property type="entry name" value="2OGFeDO_JBP1/TET_oxygenase_dom"/>
</dbReference>
<evidence type="ECO:0000256" key="4">
    <source>
        <dbReference type="ARBA" id="ARBA00023002"/>
    </source>
</evidence>
<evidence type="ECO:0000313" key="8">
    <source>
        <dbReference type="Proteomes" id="UP000054538"/>
    </source>
</evidence>
<evidence type="ECO:0000259" key="6">
    <source>
        <dbReference type="Pfam" id="PF12851"/>
    </source>
</evidence>
<name>A0A0D0BJZ5_9AGAM</name>
<keyword evidence="8" id="KW-1185">Reference proteome</keyword>
<accession>A0A0D0BJZ5</accession>
<dbReference type="Gene3D" id="3.60.130.30">
    <property type="match status" value="1"/>
</dbReference>
<sequence>VWPSVYSSLSLMVNRRSPYHLDKMGKPQWFDHLLTVGHYSDLDLILPTLQLRLDYLPRTVVAFSGKILVHGVGETNGDRACIAWYMQDKVHRAMNVGECGYCRIDDL</sequence>